<dbReference type="InterPro" id="IPR005107">
    <property type="entry name" value="CO_DH_flav_C"/>
</dbReference>
<dbReference type="InterPro" id="IPR000674">
    <property type="entry name" value="Ald_Oxase/Xan_DH_a/b"/>
</dbReference>
<organism evidence="18">
    <name type="scientific">Amphimedon queenslandica</name>
    <name type="common">Sponge</name>
    <dbReference type="NCBI Taxonomy" id="400682"/>
    <lineage>
        <taxon>Eukaryota</taxon>
        <taxon>Metazoa</taxon>
        <taxon>Porifera</taxon>
        <taxon>Demospongiae</taxon>
        <taxon>Heteroscleromorpha</taxon>
        <taxon>Haplosclerida</taxon>
        <taxon>Niphatidae</taxon>
        <taxon>Amphimedon</taxon>
    </lineage>
</organism>
<keyword evidence="7 13" id="KW-0274">FAD</keyword>
<reference evidence="19" key="1">
    <citation type="journal article" date="2010" name="Nature">
        <title>The Amphimedon queenslandica genome and the evolution of animal complexity.</title>
        <authorList>
            <person name="Srivastava M."/>
            <person name="Simakov O."/>
            <person name="Chapman J."/>
            <person name="Fahey B."/>
            <person name="Gauthier M.E."/>
            <person name="Mitros T."/>
            <person name="Richards G.S."/>
            <person name="Conaco C."/>
            <person name="Dacre M."/>
            <person name="Hellsten U."/>
            <person name="Larroux C."/>
            <person name="Putnam N.H."/>
            <person name="Stanke M."/>
            <person name="Adamska M."/>
            <person name="Darling A."/>
            <person name="Degnan S.M."/>
            <person name="Oakley T.H."/>
            <person name="Plachetzki D.C."/>
            <person name="Zhai Y."/>
            <person name="Adamski M."/>
            <person name="Calcino A."/>
            <person name="Cummins S.F."/>
            <person name="Goodstein D.M."/>
            <person name="Harris C."/>
            <person name="Jackson D.J."/>
            <person name="Leys S.P."/>
            <person name="Shu S."/>
            <person name="Woodcroft B.J."/>
            <person name="Vervoort M."/>
            <person name="Kosik K.S."/>
            <person name="Manning G."/>
            <person name="Degnan B.M."/>
            <person name="Rokhsar D.S."/>
        </authorList>
    </citation>
    <scope>NUCLEOTIDE SEQUENCE [LARGE SCALE GENOMIC DNA]</scope>
</reference>
<dbReference type="KEGG" id="aqu:100632280"/>
<evidence type="ECO:0000256" key="10">
    <source>
        <dbReference type="ARBA" id="ARBA00023014"/>
    </source>
</evidence>
<dbReference type="InterPro" id="IPR002888">
    <property type="entry name" value="2Fe-2S-bd"/>
</dbReference>
<evidence type="ECO:0000256" key="2">
    <source>
        <dbReference type="ARBA" id="ARBA00006849"/>
    </source>
</evidence>
<dbReference type="InterPro" id="IPR036884">
    <property type="entry name" value="2Fe-2S-bd_dom_sf"/>
</dbReference>
<evidence type="ECO:0000256" key="11">
    <source>
        <dbReference type="ARBA" id="ARBA00034078"/>
    </source>
</evidence>
<dbReference type="Proteomes" id="UP000007879">
    <property type="component" value="Unassembled WGS sequence"/>
</dbReference>
<keyword evidence="6 14" id="KW-0479">Metal-binding</keyword>
<dbReference type="InterPro" id="IPR016208">
    <property type="entry name" value="Ald_Oxase/xanthine_DH-like"/>
</dbReference>
<comment type="similarity">
    <text evidence="2">Belongs to the xanthine dehydrogenase family.</text>
</comment>
<feature type="binding site" evidence="14">
    <location>
        <position position="157"/>
    </location>
    <ligand>
        <name>[2Fe-2S] cluster</name>
        <dbReference type="ChEBI" id="CHEBI:190135"/>
        <label>2</label>
    </ligand>
</feature>
<dbReference type="InterPro" id="IPR016167">
    <property type="entry name" value="FAD-bd_PCMH_sub1"/>
</dbReference>
<evidence type="ECO:0000256" key="6">
    <source>
        <dbReference type="ARBA" id="ARBA00022723"/>
    </source>
</evidence>
<dbReference type="InterPro" id="IPR036318">
    <property type="entry name" value="FAD-bd_PCMH-like_sf"/>
</dbReference>
<dbReference type="Pfam" id="PF01315">
    <property type="entry name" value="Ald_Xan_dh_C"/>
    <property type="match status" value="1"/>
</dbReference>
<feature type="binding site" evidence="13">
    <location>
        <begin position="248"/>
        <end position="255"/>
    </location>
    <ligand>
        <name>FAD</name>
        <dbReference type="ChEBI" id="CHEBI:57692"/>
    </ligand>
</feature>
<comment type="cofactor">
    <cofactor evidence="14">
        <name>[2Fe-2S] cluster</name>
        <dbReference type="ChEBI" id="CHEBI:190135"/>
    </cofactor>
    <text evidence="14">Binds 2 [2Fe-2S] clusters.</text>
</comment>
<dbReference type="PROSITE" id="PS00197">
    <property type="entry name" value="2FE2S_FER_1"/>
    <property type="match status" value="1"/>
</dbReference>
<dbReference type="AlphaFoldDB" id="A0A1X7VB40"/>
<feature type="binding site" evidence="14">
    <location>
        <position position="155"/>
    </location>
    <ligand>
        <name>[2Fe-2S] cluster</name>
        <dbReference type="ChEBI" id="CHEBI:190135"/>
        <label>2</label>
    </ligand>
</feature>
<feature type="binding site" evidence="13">
    <location>
        <position position="405"/>
    </location>
    <ligand>
        <name>FAD</name>
        <dbReference type="ChEBI" id="CHEBI:57692"/>
    </ligand>
</feature>
<evidence type="ECO:0000256" key="9">
    <source>
        <dbReference type="ARBA" id="ARBA00023004"/>
    </source>
</evidence>
<feature type="binding site" evidence="13">
    <location>
        <position position="387"/>
    </location>
    <ligand>
        <name>FAD</name>
        <dbReference type="ChEBI" id="CHEBI:57692"/>
    </ligand>
</feature>
<dbReference type="Pfam" id="PF00111">
    <property type="entry name" value="Fer2"/>
    <property type="match status" value="1"/>
</dbReference>
<dbReference type="PIRSF" id="PIRSF000127">
    <property type="entry name" value="Xanthine_DH"/>
    <property type="match status" value="1"/>
</dbReference>
<keyword evidence="4" id="KW-0285">Flavoprotein</keyword>
<dbReference type="InterPro" id="IPR008274">
    <property type="entry name" value="AldOxase/xan_DH_MoCoBD1"/>
</dbReference>
<dbReference type="InterPro" id="IPR036010">
    <property type="entry name" value="2Fe-2S_ferredoxin-like_sf"/>
</dbReference>
<dbReference type="InParanoid" id="A0A1X7VB40"/>
<dbReference type="CDD" id="cd00207">
    <property type="entry name" value="fer2"/>
    <property type="match status" value="1"/>
</dbReference>
<dbReference type="Gene3D" id="3.10.20.30">
    <property type="match status" value="1"/>
</dbReference>
<dbReference type="SUPFAM" id="SSF47741">
    <property type="entry name" value="CO dehydrogenase ISP C-domain like"/>
    <property type="match status" value="1"/>
</dbReference>
<accession>A0A1X7VB40</accession>
<dbReference type="InterPro" id="IPR036683">
    <property type="entry name" value="CO_DH_flav_C_dom_sf"/>
</dbReference>
<feature type="binding site" evidence="14">
    <location>
        <position position="741"/>
    </location>
    <ligand>
        <name>Mo-molybdopterin</name>
        <dbReference type="ChEBI" id="CHEBI:71302"/>
    </ligand>
    <ligandPart>
        <name>Mo</name>
        <dbReference type="ChEBI" id="CHEBI:28685"/>
    </ligandPart>
</feature>
<evidence type="ECO:0000313" key="18">
    <source>
        <dbReference type="EnsemblMetazoa" id="Aqu2.1.36747_001"/>
    </source>
</evidence>
<evidence type="ECO:0000256" key="3">
    <source>
        <dbReference type="ARBA" id="ARBA00022505"/>
    </source>
</evidence>
<dbReference type="SUPFAM" id="SSF54665">
    <property type="entry name" value="CO dehydrogenase molybdoprotein N-domain-like"/>
    <property type="match status" value="1"/>
</dbReference>
<comment type="cofactor">
    <cofactor evidence="11">
        <name>[2Fe-2S] cluster</name>
        <dbReference type="ChEBI" id="CHEBI:190135"/>
    </cofactor>
</comment>
<feature type="domain" description="FAD-binding PCMH-type" evidence="17">
    <location>
        <begin position="217"/>
        <end position="397"/>
    </location>
</feature>
<dbReference type="GO" id="GO:0051537">
    <property type="term" value="F:2 iron, 2 sulfur cluster binding"/>
    <property type="evidence" value="ECO:0007669"/>
    <property type="project" value="UniProtKB-KW"/>
</dbReference>
<keyword evidence="19" id="KW-1185">Reference proteome</keyword>
<feature type="binding site" evidence="14">
    <location>
        <position position="772"/>
    </location>
    <ligand>
        <name>Mo-molybdopterin</name>
        <dbReference type="ChEBI" id="CHEBI:71302"/>
    </ligand>
    <ligandPart>
        <name>Mo</name>
        <dbReference type="ChEBI" id="CHEBI:28685"/>
    </ligandPart>
</feature>
<dbReference type="SUPFAM" id="SSF56003">
    <property type="entry name" value="Molybdenum cofactor-binding domain"/>
    <property type="match status" value="1"/>
</dbReference>
<dbReference type="GO" id="GO:0071949">
    <property type="term" value="F:FAD binding"/>
    <property type="evidence" value="ECO:0007669"/>
    <property type="project" value="InterPro"/>
</dbReference>
<sequence length="1278" mass="140746">MCRATCSWLVAMISFFVNGQKILLENPEPETKLLDLLRKSPVHLTGTKQGCNVGGCGACTVMISKYYASTDEIRHWSVNACLLPVCSLDGLAVTTIEGIGNTQKLHPCQESIARSNGSQCGFCTPGMVMSMYTLLRNNPKPTETEMQLSLHGNLCRCTGYRPILDGFRSFCKDCSCSEKQEELKNYGNERFIIEPSQEVIFPPELKLQNSAMTSLLIQGSRTKWYRPITLNELLTIREQFPANSDNMIVAGNIGIGCDKLAKPSVLIAVSCVNELQVLEINEKGLLVGAAVTIGCLEEKLMKTMKSLPESKTKYFKALLDMLHWFANPQIKNVATIGGNIVNGCPGSDLIPVLIVAGTILNFASKGSFRETVMTASFHTKMSDTEILQSLIIPYSNEDIYVAGYKQAKRRYVATAIVNASMSVEIKRIGEACRVEDCKIMYGGMGHTVIMADKTQKMIIGREWNSYLLNEVYESLSSEINFSNDIEGGMVKYRQLLCLSFFYKFYLQVQMELGNSPPLGNEESALKDFKAVPAKGTQIYSKKSPQSLNDTIGQPVMHLSALEQATGEALYVDDIPSIDGEAYAGLVMSECAHARFKVDASGLKEIEDILGFVSVDDVPGSNTFGDDNFFADGVVTAVGQIIGIVVAKTKETAQRGARSVKIDYEKLPTILTIEEARKADSYFGAANEFNIGNISEGLKSSFHKLEGSIKIGGQKHFYFETCACLVIPRREHKEIELICSSQFLNRCHKSLSTCLAIPSNKVVARAKRIGGGFGGKLVRPSLLYAAIAVAANKFQVPVRIMLDREEDMQFVGSRSPFVGVYSVAFNDEGKLIALDVQLFSNGGSTLDFSKSVMETALVHLQNVYNVPNAHFSGRVCKTNIPSCTAMRAYGRPQAQLIMESIMTHVAHELGSDPVKIREINFINDGEKLVSGRRMEGSTLKRCWNALIEKCNYYKIKEEVDIFNKSNLWKKRGISVIPTCSRITPFGQATALVHVYTDGSVLVTHGGIEMGQGLHTKMAQVCARCLDIPINRIHVSETNIDKVPNSAPTGGSINNDIYGMAIKNACEQIMERLKPFKEDDDNWEKRINRAFAAGVNLSAQGFYHPPDAWEGTEKVSYCYYSFGVGFSMVEVDILTGNWKVVQTDILMDVGDSLNPAIDIGQIEGAFVQGMGLFTMEECSYLSDGSLYTDSPTTYKIPGCSDIPIEMNVTLLDNCPNKKAIFSSKAIGEPPLFLASSVFFAIRDAVKSAREEKGVTGYFEFFSPASTERIRLACEADQLNQ</sequence>
<feature type="domain" description="2Fe-2S ferredoxin-type" evidence="16">
    <location>
        <begin position="11"/>
        <end position="99"/>
    </location>
</feature>
<dbReference type="Gene3D" id="3.30.390.50">
    <property type="entry name" value="CO dehydrogenase flavoprotein, C-terminal domain"/>
    <property type="match status" value="1"/>
</dbReference>
<dbReference type="Pfam" id="PF01799">
    <property type="entry name" value="Fer2_2"/>
    <property type="match status" value="1"/>
</dbReference>
<evidence type="ECO:0000259" key="16">
    <source>
        <dbReference type="PROSITE" id="PS51085"/>
    </source>
</evidence>
<dbReference type="Gene3D" id="3.30.43.10">
    <property type="entry name" value="Uridine Diphospho-n-acetylenolpyruvylglucosamine Reductase, domain 2"/>
    <property type="match status" value="1"/>
</dbReference>
<dbReference type="Pfam" id="PF20256">
    <property type="entry name" value="MoCoBD_2"/>
    <property type="match status" value="1"/>
</dbReference>
<feature type="binding site" evidence="14">
    <location>
        <position position="123"/>
    </location>
    <ligand>
        <name>[2Fe-2S] cluster</name>
        <dbReference type="ChEBI" id="CHEBI:190135"/>
        <label>2</label>
    </ligand>
</feature>
<feature type="binding site" evidence="14">
    <location>
        <position position="886"/>
    </location>
    <ligand>
        <name>Mo-molybdopterin</name>
        <dbReference type="ChEBI" id="CHEBI:71302"/>
    </ligand>
    <ligandPart>
        <name>Mo</name>
        <dbReference type="ChEBI" id="CHEBI:28685"/>
    </ligandPart>
</feature>
<dbReference type="InterPro" id="IPR016166">
    <property type="entry name" value="FAD-bd_PCMH"/>
</dbReference>
<reference evidence="18" key="2">
    <citation type="submission" date="2017-05" db="UniProtKB">
        <authorList>
            <consortium name="EnsemblMetazoa"/>
        </authorList>
    </citation>
    <scope>IDENTIFICATION</scope>
</reference>
<dbReference type="SUPFAM" id="SSF55447">
    <property type="entry name" value="CO dehydrogenase flavoprotein C-terminal domain-like"/>
    <property type="match status" value="1"/>
</dbReference>
<evidence type="ECO:0000256" key="4">
    <source>
        <dbReference type="ARBA" id="ARBA00022630"/>
    </source>
</evidence>
<feature type="active site" description="Proton acceptor" evidence="12">
    <location>
        <position position="1226"/>
    </location>
</feature>
<dbReference type="InterPro" id="IPR001041">
    <property type="entry name" value="2Fe-2S_ferredoxin-type"/>
</dbReference>
<dbReference type="PROSITE" id="PS51085">
    <property type="entry name" value="2FE2S_FER_2"/>
    <property type="match status" value="1"/>
</dbReference>
<evidence type="ECO:0000256" key="8">
    <source>
        <dbReference type="ARBA" id="ARBA00023002"/>
    </source>
</evidence>
<dbReference type="SMART" id="SM01092">
    <property type="entry name" value="CO_deh_flav_C"/>
    <property type="match status" value="1"/>
</dbReference>
<feature type="binding site" evidence="14">
    <location>
        <position position="59"/>
    </location>
    <ligand>
        <name>[2Fe-2S] cluster</name>
        <dbReference type="ChEBI" id="CHEBI:190135"/>
        <label>1</label>
    </ligand>
</feature>
<feature type="binding site" evidence="14">
    <location>
        <position position="51"/>
    </location>
    <ligand>
        <name>[2Fe-2S] cluster</name>
        <dbReference type="ChEBI" id="CHEBI:190135"/>
        <label>1</label>
    </ligand>
</feature>
<evidence type="ECO:0000313" key="19">
    <source>
        <dbReference type="Proteomes" id="UP000007879"/>
    </source>
</evidence>
<evidence type="ECO:0000259" key="17">
    <source>
        <dbReference type="PROSITE" id="PS51387"/>
    </source>
</evidence>
<dbReference type="InterPro" id="IPR002346">
    <property type="entry name" value="Mopterin_DH_FAD-bd"/>
</dbReference>
<dbReference type="InterPro" id="IPR012675">
    <property type="entry name" value="Beta-grasp_dom_sf"/>
</dbReference>
<evidence type="ECO:0000256" key="5">
    <source>
        <dbReference type="ARBA" id="ARBA00022714"/>
    </source>
</evidence>
<keyword evidence="5 14" id="KW-0001">2Fe-2S</keyword>
<dbReference type="InterPro" id="IPR016169">
    <property type="entry name" value="FAD-bd_PCMH_sub2"/>
</dbReference>
<dbReference type="GO" id="GO:0016491">
    <property type="term" value="F:oxidoreductase activity"/>
    <property type="evidence" value="ECO:0007669"/>
    <property type="project" value="UniProtKB-KW"/>
</dbReference>
<feature type="binding site" evidence="14">
    <location>
        <position position="81"/>
    </location>
    <ligand>
        <name>[2Fe-2S] cluster</name>
        <dbReference type="ChEBI" id="CHEBI:190135"/>
        <label>1</label>
    </ligand>
</feature>
<dbReference type="SUPFAM" id="SSF56176">
    <property type="entry name" value="FAD-binding/transporter-associated domain-like"/>
    <property type="match status" value="1"/>
</dbReference>
<dbReference type="Gene3D" id="1.10.150.120">
    <property type="entry name" value="[2Fe-2S]-binding domain"/>
    <property type="match status" value="1"/>
</dbReference>
<dbReference type="Gene3D" id="3.30.365.10">
    <property type="entry name" value="Aldehyde oxidase/xanthine dehydrogenase, molybdopterin binding domain"/>
    <property type="match status" value="4"/>
</dbReference>
<protein>
    <recommendedName>
        <fullName evidence="20">Xanthine dehydrogenase</fullName>
    </recommendedName>
</protein>
<dbReference type="FunFam" id="3.30.365.10:FF:000001">
    <property type="entry name" value="Xanthine dehydrogenase oxidase"/>
    <property type="match status" value="1"/>
</dbReference>
<keyword evidence="10 14" id="KW-0411">Iron-sulfur</keyword>
<feature type="signal peptide" evidence="15">
    <location>
        <begin position="1"/>
        <end position="19"/>
    </location>
</feature>
<evidence type="ECO:0000256" key="1">
    <source>
        <dbReference type="ARBA" id="ARBA00001974"/>
    </source>
</evidence>
<keyword evidence="8" id="KW-0560">Oxidoreductase</keyword>
<dbReference type="Pfam" id="PF00941">
    <property type="entry name" value="FAD_binding_5"/>
    <property type="match status" value="1"/>
</dbReference>
<dbReference type="SUPFAM" id="SSF54292">
    <property type="entry name" value="2Fe-2S ferredoxin-like"/>
    <property type="match status" value="1"/>
</dbReference>
<dbReference type="Gene3D" id="3.90.1170.50">
    <property type="entry name" value="Aldehyde oxidase/xanthine dehydrogenase, a/b hammerhead"/>
    <property type="match status" value="1"/>
</dbReference>
<keyword evidence="9 14" id="KW-0408">Iron</keyword>
<dbReference type="PANTHER" id="PTHR45444">
    <property type="entry name" value="XANTHINE DEHYDROGENASE"/>
    <property type="match status" value="1"/>
</dbReference>
<dbReference type="STRING" id="400682.A0A1X7VB40"/>
<keyword evidence="15" id="KW-0732">Signal</keyword>
<dbReference type="Pfam" id="PF03450">
    <property type="entry name" value="CO_deh_flav_C"/>
    <property type="match status" value="1"/>
</dbReference>
<dbReference type="FunFam" id="3.10.20.30:FF:000015">
    <property type="entry name" value="Aldehyde oxidase 1"/>
    <property type="match status" value="1"/>
</dbReference>
<dbReference type="EnsemblMetazoa" id="Aqu2.1.36747_001">
    <property type="protein sequence ID" value="Aqu2.1.36747_001"/>
    <property type="gene ID" value="Aqu2.1.36747"/>
</dbReference>
<feature type="binding site" evidence="13">
    <location>
        <position position="325"/>
    </location>
    <ligand>
        <name>FAD</name>
        <dbReference type="ChEBI" id="CHEBI:57692"/>
    </ligand>
</feature>
<comment type="cofactor">
    <cofactor evidence="1 13">
        <name>FAD</name>
        <dbReference type="ChEBI" id="CHEBI:57692"/>
    </cofactor>
</comment>
<dbReference type="FunFam" id="3.30.365.10:FF:000004">
    <property type="entry name" value="Xanthine dehydrogenase oxidase"/>
    <property type="match status" value="1"/>
</dbReference>
<evidence type="ECO:0000256" key="12">
    <source>
        <dbReference type="PIRSR" id="PIRSR000127-1"/>
    </source>
</evidence>
<dbReference type="InterPro" id="IPR036856">
    <property type="entry name" value="Ald_Oxase/Xan_DH_a/b_sf"/>
</dbReference>
<comment type="cofactor">
    <cofactor evidence="14">
        <name>Mo-molybdopterin</name>
        <dbReference type="ChEBI" id="CHEBI:71302"/>
    </cofactor>
    <text evidence="14">Binds 1 Mo-molybdopterin (Mo-MPT) cofactor per subunit.</text>
</comment>
<gene>
    <name evidence="18" type="primary">100632280</name>
</gene>
<keyword evidence="3 14" id="KW-0500">Molybdenum</keyword>
<proteinExistence type="inferred from homology"/>
<dbReference type="Pfam" id="PF02738">
    <property type="entry name" value="MoCoBD_1"/>
    <property type="match status" value="1"/>
</dbReference>
<evidence type="ECO:0000256" key="14">
    <source>
        <dbReference type="PIRSR" id="PIRSR000127-3"/>
    </source>
</evidence>
<dbReference type="SMART" id="SM01008">
    <property type="entry name" value="Ald_Xan_dh_C"/>
    <property type="match status" value="1"/>
</dbReference>
<dbReference type="InterPro" id="IPR046867">
    <property type="entry name" value="AldOxase/xan_DH_MoCoBD2"/>
</dbReference>
<dbReference type="InterPro" id="IPR006058">
    <property type="entry name" value="2Fe2S_fd_BS"/>
</dbReference>
<dbReference type="FunFam" id="3.30.465.10:FF:000004">
    <property type="entry name" value="Xanthine dehydrogenase/oxidase"/>
    <property type="match status" value="1"/>
</dbReference>
<feature type="chain" id="PRO_5012237054" description="Xanthine dehydrogenase" evidence="15">
    <location>
        <begin position="20"/>
        <end position="1278"/>
    </location>
</feature>
<evidence type="ECO:0000256" key="7">
    <source>
        <dbReference type="ARBA" id="ARBA00022827"/>
    </source>
</evidence>
<evidence type="ECO:0000256" key="15">
    <source>
        <dbReference type="SAM" id="SignalP"/>
    </source>
</evidence>
<dbReference type="PROSITE" id="PS51387">
    <property type="entry name" value="FAD_PCMH"/>
    <property type="match status" value="1"/>
</dbReference>
<feature type="binding site" evidence="14">
    <location>
        <position position="56"/>
    </location>
    <ligand>
        <name>[2Fe-2S] cluster</name>
        <dbReference type="ChEBI" id="CHEBI:190135"/>
        <label>1</label>
    </ligand>
</feature>
<feature type="binding site" evidence="14">
    <location>
        <position position="120"/>
    </location>
    <ligand>
        <name>[2Fe-2S] cluster</name>
        <dbReference type="ChEBI" id="CHEBI:190135"/>
        <label>2</label>
    </ligand>
</feature>
<feature type="binding site" evidence="14">
    <location>
        <position position="1049"/>
    </location>
    <ligand>
        <name>Mo-molybdopterin</name>
        <dbReference type="ChEBI" id="CHEBI:71302"/>
    </ligand>
    <ligandPart>
        <name>Mo</name>
        <dbReference type="ChEBI" id="CHEBI:28685"/>
    </ligandPart>
</feature>
<dbReference type="Gene3D" id="3.30.465.10">
    <property type="match status" value="1"/>
</dbReference>
<evidence type="ECO:0000256" key="13">
    <source>
        <dbReference type="PIRSR" id="PIRSR000127-2"/>
    </source>
</evidence>
<dbReference type="GO" id="GO:0005506">
    <property type="term" value="F:iron ion binding"/>
    <property type="evidence" value="ECO:0007669"/>
    <property type="project" value="InterPro"/>
</dbReference>
<evidence type="ECO:0008006" key="20">
    <source>
        <dbReference type="Google" id="ProtNLM"/>
    </source>
</evidence>
<dbReference type="OrthoDB" id="8300278at2759"/>
<dbReference type="EnsemblMetazoa" id="XM_019994367.1">
    <property type="protein sequence ID" value="XP_019849926.1"/>
    <property type="gene ID" value="LOC100632280"/>
</dbReference>
<dbReference type="PANTHER" id="PTHR45444:SF3">
    <property type="entry name" value="XANTHINE DEHYDROGENASE"/>
    <property type="match status" value="1"/>
</dbReference>
<feature type="binding site" evidence="13">
    <location>
        <position position="348"/>
    </location>
    <ligand>
        <name>FAD</name>
        <dbReference type="ChEBI" id="CHEBI:57692"/>
    </ligand>
</feature>
<name>A0A1X7VB40_AMPQE</name>
<dbReference type="InterPro" id="IPR037165">
    <property type="entry name" value="AldOxase/xan_DH_Mopterin-bd_sf"/>
</dbReference>